<dbReference type="Proteomes" id="UP000034164">
    <property type="component" value="Unassembled WGS sequence"/>
</dbReference>
<gene>
    <name evidence="2" type="ORF">EMCG_04497</name>
</gene>
<evidence type="ECO:0000313" key="3">
    <source>
        <dbReference type="Proteomes" id="UP000034164"/>
    </source>
</evidence>
<sequence>MFISRYWASHLAALFCLLGVAIAAPAPAAADLAPNRTVSLAPRARTTIAPTLIDIMDVSNSNTAYLGNAFTIQRRSGQNNLISTFTFANIPGGATGCSLAIEFPPTQRDDQIGFGPSVTVDIWSTDPWSPYGESGYPTYSNQPRKDQLVGTINIPITRSQTPFKTIVASNTCSPTMSWLAEYSTWQQGGGAAYWYNSPGYVGFSLIFDN</sequence>
<evidence type="ECO:0000256" key="1">
    <source>
        <dbReference type="SAM" id="SignalP"/>
    </source>
</evidence>
<proteinExistence type="predicted"/>
<accession>A0A0G2J7D0</accession>
<dbReference type="OrthoDB" id="5308323at2759"/>
<reference evidence="3" key="1">
    <citation type="journal article" date="2015" name="PLoS Genet.">
        <title>The dynamic genome and transcriptome of the human fungal pathogen Blastomyces and close relative Emmonsia.</title>
        <authorList>
            <person name="Munoz J.F."/>
            <person name="Gauthier G.M."/>
            <person name="Desjardins C.A."/>
            <person name="Gallo J.E."/>
            <person name="Holder J."/>
            <person name="Sullivan T.D."/>
            <person name="Marty A.J."/>
            <person name="Carmen J.C."/>
            <person name="Chen Z."/>
            <person name="Ding L."/>
            <person name="Gujja S."/>
            <person name="Magrini V."/>
            <person name="Misas E."/>
            <person name="Mitreva M."/>
            <person name="Priest M."/>
            <person name="Saif S."/>
            <person name="Whiston E.A."/>
            <person name="Young S."/>
            <person name="Zeng Q."/>
            <person name="Goldman W.E."/>
            <person name="Mardis E.R."/>
            <person name="Taylor J.W."/>
            <person name="McEwen J.G."/>
            <person name="Clay O.K."/>
            <person name="Klein B.S."/>
            <person name="Cuomo C.A."/>
        </authorList>
    </citation>
    <scope>NUCLEOTIDE SEQUENCE [LARGE SCALE GENOMIC DNA]</scope>
    <source>
        <strain evidence="3">UAMH 3008</strain>
    </source>
</reference>
<dbReference type="EMBL" id="LCZI01001424">
    <property type="protein sequence ID" value="KKZ60811.1"/>
    <property type="molecule type" value="Genomic_DNA"/>
</dbReference>
<evidence type="ECO:0008006" key="4">
    <source>
        <dbReference type="Google" id="ProtNLM"/>
    </source>
</evidence>
<evidence type="ECO:0000313" key="2">
    <source>
        <dbReference type="EMBL" id="KKZ60811.1"/>
    </source>
</evidence>
<keyword evidence="1" id="KW-0732">Signal</keyword>
<dbReference type="AlphaFoldDB" id="A0A0G2J7D0"/>
<protein>
    <recommendedName>
        <fullName evidence="4">Ubiquitin 3 binding protein But2 C-terminal domain-containing protein</fullName>
    </recommendedName>
</protein>
<dbReference type="VEuPathDB" id="FungiDB:EMCG_04497"/>
<organism evidence="2 3">
    <name type="scientific">[Emmonsia] crescens</name>
    <dbReference type="NCBI Taxonomy" id="73230"/>
    <lineage>
        <taxon>Eukaryota</taxon>
        <taxon>Fungi</taxon>
        <taxon>Dikarya</taxon>
        <taxon>Ascomycota</taxon>
        <taxon>Pezizomycotina</taxon>
        <taxon>Eurotiomycetes</taxon>
        <taxon>Eurotiomycetidae</taxon>
        <taxon>Onygenales</taxon>
        <taxon>Ajellomycetaceae</taxon>
        <taxon>Emergomyces</taxon>
    </lineage>
</organism>
<name>A0A0G2J7D0_9EURO</name>
<feature type="chain" id="PRO_5002545739" description="Ubiquitin 3 binding protein But2 C-terminal domain-containing protein" evidence="1">
    <location>
        <begin position="24"/>
        <end position="209"/>
    </location>
</feature>
<feature type="signal peptide" evidence="1">
    <location>
        <begin position="1"/>
        <end position="23"/>
    </location>
</feature>
<comment type="caution">
    <text evidence="2">The sequence shown here is derived from an EMBL/GenBank/DDBJ whole genome shotgun (WGS) entry which is preliminary data.</text>
</comment>